<dbReference type="InterPro" id="IPR032675">
    <property type="entry name" value="LRR_dom_sf"/>
</dbReference>
<accession>A0A152A1F9</accession>
<protein>
    <submittedName>
        <fullName evidence="1">Uncharacterized protein</fullName>
    </submittedName>
</protein>
<gene>
    <name evidence="1" type="ORF">DLAC_11544</name>
</gene>
<proteinExistence type="predicted"/>
<reference evidence="1 2" key="1">
    <citation type="submission" date="2015-12" db="EMBL/GenBank/DDBJ databases">
        <title>Dictyostelia acquired genes for synthesis and detection of signals that induce cell-type specialization by lateral gene transfer from prokaryotes.</title>
        <authorList>
            <person name="Gloeckner G."/>
            <person name="Schaap P."/>
        </authorList>
    </citation>
    <scope>NUCLEOTIDE SEQUENCE [LARGE SCALE GENOMIC DNA]</scope>
    <source>
        <strain evidence="1 2">TK</strain>
    </source>
</reference>
<evidence type="ECO:0000313" key="2">
    <source>
        <dbReference type="Proteomes" id="UP000076078"/>
    </source>
</evidence>
<dbReference type="EMBL" id="LODT01000016">
    <property type="protein sequence ID" value="KYR00082.1"/>
    <property type="molecule type" value="Genomic_DNA"/>
</dbReference>
<dbReference type="Gene3D" id="3.80.10.10">
    <property type="entry name" value="Ribonuclease Inhibitor"/>
    <property type="match status" value="1"/>
</dbReference>
<evidence type="ECO:0000313" key="1">
    <source>
        <dbReference type="EMBL" id="KYR00082.1"/>
    </source>
</evidence>
<organism evidence="1 2">
    <name type="scientific">Tieghemostelium lacteum</name>
    <name type="common">Slime mold</name>
    <name type="synonym">Dictyostelium lacteum</name>
    <dbReference type="NCBI Taxonomy" id="361077"/>
    <lineage>
        <taxon>Eukaryota</taxon>
        <taxon>Amoebozoa</taxon>
        <taxon>Evosea</taxon>
        <taxon>Eumycetozoa</taxon>
        <taxon>Dictyostelia</taxon>
        <taxon>Dictyosteliales</taxon>
        <taxon>Raperosteliaceae</taxon>
        <taxon>Tieghemostelium</taxon>
    </lineage>
</organism>
<name>A0A152A1F9_TIELA</name>
<dbReference type="InParanoid" id="A0A152A1F9"/>
<keyword evidence="2" id="KW-1185">Reference proteome</keyword>
<dbReference type="Proteomes" id="UP000076078">
    <property type="component" value="Unassembled WGS sequence"/>
</dbReference>
<dbReference type="SUPFAM" id="SSF52047">
    <property type="entry name" value="RNI-like"/>
    <property type="match status" value="2"/>
</dbReference>
<sequence length="561" mass="64677">MSLPHHVVINIINHYTNLNNIFNIIKIVRLVCRDWKENIVKKITIPTNSIPYDVIKWLNYIGLSDFTVNLNSRYIDEVKNHGIKYNIGTMKVYVEDIDKLSILSKTKIDILNISPCNTQKLIEVFKELDLKNNLIGRIELCVTSFDSIFSIEKIFEEISQLMESQPTLKKTLKKLSIESRFNNSAITSNSILSIDLSPLKSVEHLVIEIPKPNILVSQMLSQIASLKTLILQSCPFEVIDICNLFKCLEKNNTVQMLFIGGFPAMSTDEIQSLVSMLNKNKTLLQLNFPTRETIQDQSLPMSCIVNTTIKELIFGVYSPLRCLLWRWGEKSNLELIDKVNCNQLDQIMDKHPRLTSLVVDNVDPRVYHYLSTFIKINSKTLTEMTINIESQKISLGLSNDLLLNRHLVKLDVNVWSFTELIQLLDSNHVSVRDVQCSIWEFDCKQFSESLCRNRTLTHIGLFIKRKSRKRESQQTFIESLIDILSRNEVLTSLSINAPNSKSAAINQNQLTRYTDALYNNNQITSLNIQCRFLYSTTPTTLETILDRTYHYLETQDKIIYP</sequence>
<dbReference type="AlphaFoldDB" id="A0A152A1F9"/>
<comment type="caution">
    <text evidence="1">The sequence shown here is derived from an EMBL/GenBank/DDBJ whole genome shotgun (WGS) entry which is preliminary data.</text>
</comment>